<dbReference type="GO" id="GO:0008081">
    <property type="term" value="F:phosphoric diester hydrolase activity"/>
    <property type="evidence" value="ECO:0007669"/>
    <property type="project" value="InterPro"/>
</dbReference>
<organism evidence="2">
    <name type="scientific">marine metagenome</name>
    <dbReference type="NCBI Taxonomy" id="408172"/>
    <lineage>
        <taxon>unclassified sequences</taxon>
        <taxon>metagenomes</taxon>
        <taxon>ecological metagenomes</taxon>
    </lineage>
</organism>
<dbReference type="EMBL" id="UINC01000035">
    <property type="protein sequence ID" value="SUZ47798.1"/>
    <property type="molecule type" value="Genomic_DNA"/>
</dbReference>
<dbReference type="CDD" id="cd08561">
    <property type="entry name" value="GDPD_cytoplasmic_ScUgpQ2_like"/>
    <property type="match status" value="1"/>
</dbReference>
<proteinExistence type="predicted"/>
<name>A0A381N2A4_9ZZZZ</name>
<accession>A0A381N2A4</accession>
<dbReference type="PANTHER" id="PTHR46211">
    <property type="entry name" value="GLYCEROPHOSPHORYL DIESTER PHOSPHODIESTERASE"/>
    <property type="match status" value="1"/>
</dbReference>
<dbReference type="PANTHER" id="PTHR46211:SF14">
    <property type="entry name" value="GLYCEROPHOSPHODIESTER PHOSPHODIESTERASE"/>
    <property type="match status" value="1"/>
</dbReference>
<gene>
    <name evidence="2" type="ORF">METZ01_LOCUS652</name>
</gene>
<dbReference type="Gene3D" id="3.20.20.190">
    <property type="entry name" value="Phosphatidylinositol (PI) phosphodiesterase"/>
    <property type="match status" value="1"/>
</dbReference>
<dbReference type="AlphaFoldDB" id="A0A381N2A4"/>
<dbReference type="InterPro" id="IPR030395">
    <property type="entry name" value="GP_PDE_dom"/>
</dbReference>
<sequence length="281" mass="32187">MLRPQRFRTGCIYLSGAPLLVAHRGGAKLAPENTLIAFQRAVEWWGADMLEMDVRLTRDGYVVVIHDATVDRTTDGIGSVEELTLDEIRRLDAGYHFKDLTGEHSFRGEGVTVPTFEEVLMALPHTRMNVEAKEPQVAGPLVELIERHSAEHRVLVAATFERCRRKIRHYIGPWGASRQQVFWFWLGHLLPWRNSYSLPADVLQVPEIWKGLRVVSPRFIRQAHAQNIPVHVWTVDEPSDMRRLINWGVDAIQSDRPDLLASVLTQIRSRPPELMLQDDLK</sequence>
<dbReference type="PROSITE" id="PS51704">
    <property type="entry name" value="GP_PDE"/>
    <property type="match status" value="1"/>
</dbReference>
<dbReference type="Pfam" id="PF03009">
    <property type="entry name" value="GDPD"/>
    <property type="match status" value="2"/>
</dbReference>
<protein>
    <recommendedName>
        <fullName evidence="1">GP-PDE domain-containing protein</fullName>
    </recommendedName>
</protein>
<dbReference type="InterPro" id="IPR017946">
    <property type="entry name" value="PLC-like_Pdiesterase_TIM-brl"/>
</dbReference>
<evidence type="ECO:0000259" key="1">
    <source>
        <dbReference type="PROSITE" id="PS51704"/>
    </source>
</evidence>
<dbReference type="GO" id="GO:0006629">
    <property type="term" value="P:lipid metabolic process"/>
    <property type="evidence" value="ECO:0007669"/>
    <property type="project" value="InterPro"/>
</dbReference>
<evidence type="ECO:0000313" key="2">
    <source>
        <dbReference type="EMBL" id="SUZ47798.1"/>
    </source>
</evidence>
<reference evidence="2" key="1">
    <citation type="submission" date="2018-05" db="EMBL/GenBank/DDBJ databases">
        <authorList>
            <person name="Lanie J.A."/>
            <person name="Ng W.-L."/>
            <person name="Kazmierczak K.M."/>
            <person name="Andrzejewski T.M."/>
            <person name="Davidsen T.M."/>
            <person name="Wayne K.J."/>
            <person name="Tettelin H."/>
            <person name="Glass J.I."/>
            <person name="Rusch D."/>
            <person name="Podicherti R."/>
            <person name="Tsui H.-C.T."/>
            <person name="Winkler M.E."/>
        </authorList>
    </citation>
    <scope>NUCLEOTIDE SEQUENCE</scope>
</reference>
<dbReference type="SUPFAM" id="SSF51695">
    <property type="entry name" value="PLC-like phosphodiesterases"/>
    <property type="match status" value="1"/>
</dbReference>
<feature type="domain" description="GP-PDE" evidence="1">
    <location>
        <begin position="18"/>
        <end position="264"/>
    </location>
</feature>